<feature type="non-terminal residue" evidence="6">
    <location>
        <position position="1"/>
    </location>
</feature>
<evidence type="ECO:0000256" key="1">
    <source>
        <dbReference type="ARBA" id="ARBA00004141"/>
    </source>
</evidence>
<dbReference type="Pfam" id="PF13520">
    <property type="entry name" value="AA_permease_2"/>
    <property type="match status" value="1"/>
</dbReference>
<keyword evidence="4 5" id="KW-0472">Membrane</keyword>
<feature type="transmembrane region" description="Helical" evidence="5">
    <location>
        <begin position="7"/>
        <end position="26"/>
    </location>
</feature>
<keyword evidence="3 5" id="KW-1133">Transmembrane helix</keyword>
<reference evidence="6 7" key="1">
    <citation type="submission" date="2023-08" db="EMBL/GenBank/DDBJ databases">
        <title>Whole genome sequencing of Staphylococcus chromogenes NNSch 2386.</title>
        <authorList>
            <person name="Kropotov V.S."/>
            <person name="Boriskina E.V."/>
            <person name="Gordinskaya N.A."/>
            <person name="Shkurkina I.S."/>
            <person name="Kryazhev D.V."/>
            <person name="Alekseeva A.E."/>
            <person name="Makhova M.A."/>
        </authorList>
    </citation>
    <scope>NUCLEOTIDE SEQUENCE [LARGE SCALE GENOMIC DNA]</scope>
    <source>
        <strain evidence="6 7">NNSch 2386</strain>
    </source>
</reference>
<feature type="transmembrane region" description="Helical" evidence="5">
    <location>
        <begin position="122"/>
        <end position="144"/>
    </location>
</feature>
<keyword evidence="2 5" id="KW-0812">Transmembrane</keyword>
<name>A0ABD5AYW3_STACR</name>
<feature type="transmembrane region" description="Helical" evidence="5">
    <location>
        <begin position="81"/>
        <end position="102"/>
    </location>
</feature>
<dbReference type="GO" id="GO:0016020">
    <property type="term" value="C:membrane"/>
    <property type="evidence" value="ECO:0007669"/>
    <property type="project" value="UniProtKB-SubCell"/>
</dbReference>
<dbReference type="PANTHER" id="PTHR11785">
    <property type="entry name" value="AMINO ACID TRANSPORTER"/>
    <property type="match status" value="1"/>
</dbReference>
<dbReference type="InterPro" id="IPR002293">
    <property type="entry name" value="AA/rel_permease1"/>
</dbReference>
<comment type="subcellular location">
    <subcellularLocation>
        <location evidence="1">Membrane</location>
        <topology evidence="1">Multi-pass membrane protein</topology>
    </subcellularLocation>
</comment>
<protein>
    <submittedName>
        <fullName evidence="6">APC family permease</fullName>
    </submittedName>
</protein>
<gene>
    <name evidence="6" type="ORF">RCF65_11770</name>
</gene>
<evidence type="ECO:0000256" key="4">
    <source>
        <dbReference type="ARBA" id="ARBA00023136"/>
    </source>
</evidence>
<dbReference type="Gene3D" id="1.20.1740.10">
    <property type="entry name" value="Amino acid/polyamine transporter I"/>
    <property type="match status" value="1"/>
</dbReference>
<feature type="non-terminal residue" evidence="6">
    <location>
        <position position="183"/>
    </location>
</feature>
<evidence type="ECO:0000313" key="7">
    <source>
        <dbReference type="Proteomes" id="UP001240157"/>
    </source>
</evidence>
<proteinExistence type="predicted"/>
<evidence type="ECO:0000256" key="5">
    <source>
        <dbReference type="SAM" id="Phobius"/>
    </source>
</evidence>
<dbReference type="AlphaFoldDB" id="A0ABD5AYW3"/>
<dbReference type="PANTHER" id="PTHR11785:SF512">
    <property type="entry name" value="SOBREMESA, ISOFORM B"/>
    <property type="match status" value="1"/>
</dbReference>
<sequence length="183" mass="19625">TLQSITLVIKLIPIALIVIIGFFHSSDVSFSLFPVVNGTDSNWFEAIGAGLLATMFAYDGWIHVGNIAGEMKNPKKDLPGAITLGIGLVMVVYLLINATFLMTLPIHQIEGNLNAASEASSILFGAGGGKLVTIGILISVYGTMNGYTMTGMRIPYAMAERNQLPLKRLFLDLLPSRTPWLGG</sequence>
<dbReference type="RefSeq" id="WP_308891269.1">
    <property type="nucleotide sequence ID" value="NZ_JAVGJF010000295.1"/>
</dbReference>
<dbReference type="Proteomes" id="UP001240157">
    <property type="component" value="Unassembled WGS sequence"/>
</dbReference>
<accession>A0ABD5AYW3</accession>
<dbReference type="EMBL" id="JAVGJF010000295">
    <property type="protein sequence ID" value="MDQ7176648.1"/>
    <property type="molecule type" value="Genomic_DNA"/>
</dbReference>
<evidence type="ECO:0000256" key="2">
    <source>
        <dbReference type="ARBA" id="ARBA00022692"/>
    </source>
</evidence>
<comment type="caution">
    <text evidence="6">The sequence shown here is derived from an EMBL/GenBank/DDBJ whole genome shotgun (WGS) entry which is preliminary data.</text>
</comment>
<evidence type="ECO:0000256" key="3">
    <source>
        <dbReference type="ARBA" id="ARBA00022989"/>
    </source>
</evidence>
<organism evidence="6 7">
    <name type="scientific">Staphylococcus chromogenes</name>
    <name type="common">Staphylococcus hyicus subsp. chromogenes</name>
    <dbReference type="NCBI Taxonomy" id="46126"/>
    <lineage>
        <taxon>Bacteria</taxon>
        <taxon>Bacillati</taxon>
        <taxon>Bacillota</taxon>
        <taxon>Bacilli</taxon>
        <taxon>Bacillales</taxon>
        <taxon>Staphylococcaceae</taxon>
        <taxon>Staphylococcus</taxon>
    </lineage>
</organism>
<dbReference type="InterPro" id="IPR050598">
    <property type="entry name" value="AminoAcid_Transporter"/>
</dbReference>
<evidence type="ECO:0000313" key="6">
    <source>
        <dbReference type="EMBL" id="MDQ7176648.1"/>
    </source>
</evidence>
<feature type="transmembrane region" description="Helical" evidence="5">
    <location>
        <begin position="46"/>
        <end position="69"/>
    </location>
</feature>